<dbReference type="Pfam" id="PF07992">
    <property type="entry name" value="Pyr_redox_2"/>
    <property type="match status" value="1"/>
</dbReference>
<dbReference type="EMBL" id="JANPWZ010000150">
    <property type="protein sequence ID" value="KAJ3578956.1"/>
    <property type="molecule type" value="Genomic_DNA"/>
</dbReference>
<comment type="similarity">
    <text evidence="1">Belongs to the class-II pyridine nucleotide-disulfide oxidoreductase family.</text>
</comment>
<evidence type="ECO:0000313" key="6">
    <source>
        <dbReference type="EMBL" id="KAJ3578956.1"/>
    </source>
</evidence>
<keyword evidence="4" id="KW-0732">Signal</keyword>
<dbReference type="InterPro" id="IPR050097">
    <property type="entry name" value="Ferredoxin-NADP_redctase_2"/>
</dbReference>
<evidence type="ECO:0000256" key="1">
    <source>
        <dbReference type="ARBA" id="ARBA00009333"/>
    </source>
</evidence>
<feature type="domain" description="FAD/NAD(P)-binding" evidence="5">
    <location>
        <begin position="40"/>
        <end position="192"/>
    </location>
</feature>
<dbReference type="Gene3D" id="3.50.50.60">
    <property type="entry name" value="FAD/NAD(P)-binding domain"/>
    <property type="match status" value="2"/>
</dbReference>
<dbReference type="PANTHER" id="PTHR48105">
    <property type="entry name" value="THIOREDOXIN REDUCTASE 1-RELATED-RELATED"/>
    <property type="match status" value="1"/>
</dbReference>
<evidence type="ECO:0000256" key="2">
    <source>
        <dbReference type="ARBA" id="ARBA00022630"/>
    </source>
</evidence>
<evidence type="ECO:0000256" key="4">
    <source>
        <dbReference type="SAM" id="SignalP"/>
    </source>
</evidence>
<organism evidence="6 7">
    <name type="scientific">Xylaria arbuscula</name>
    <dbReference type="NCBI Taxonomy" id="114810"/>
    <lineage>
        <taxon>Eukaryota</taxon>
        <taxon>Fungi</taxon>
        <taxon>Dikarya</taxon>
        <taxon>Ascomycota</taxon>
        <taxon>Pezizomycotina</taxon>
        <taxon>Sordariomycetes</taxon>
        <taxon>Xylariomycetidae</taxon>
        <taxon>Xylariales</taxon>
        <taxon>Xylariaceae</taxon>
        <taxon>Xylaria</taxon>
    </lineage>
</organism>
<keyword evidence="7" id="KW-1185">Reference proteome</keyword>
<keyword evidence="3" id="KW-0560">Oxidoreductase</keyword>
<protein>
    <recommendedName>
        <fullName evidence="5">FAD/NAD(P)-binding domain-containing protein</fullName>
    </recommendedName>
</protein>
<sequence length="418" mass="44746">MGFIKAAALLPLLLSSFAKAAPTESTGLENRAEDYLSTIYDVVVVGGGPAGLSAASGLARVRRNVLLIDSGVYRNDPTRHMHDVIGSDGVSPAYFRWKARGQLAYYSTALLINGTVTSIEIPSGGNATAQNGPFTIRTTYPSGEEATAGARGVILATGLTDIIPDTPGVKENWGKGIFWCPWCDGNEHAEQPLGILSGLDEAASLSQEISTLNDNIIAFVNGTNTEEMRTATDKKFPGWEEYLQLRNITVENRTISGLVRLADGGLNEHPEAPTFPEKDLFRVDFTEGPSVERAAFFASFPSKQHSSVGADMGVRLDGGRLAADNAKGLMTNIPSVYAIGDANADNVTNVPHAMFSGKRAAVYLHVALARQETATLLASSNETPVEERDLESELDPRAIWERMNGGDADILDAGDFEQ</sequence>
<dbReference type="SUPFAM" id="SSF51905">
    <property type="entry name" value="FAD/NAD(P)-binding domain"/>
    <property type="match status" value="1"/>
</dbReference>
<evidence type="ECO:0000259" key="5">
    <source>
        <dbReference type="Pfam" id="PF07992"/>
    </source>
</evidence>
<gene>
    <name evidence="6" type="ORF">NPX13_g1609</name>
</gene>
<dbReference type="GO" id="GO:0016491">
    <property type="term" value="F:oxidoreductase activity"/>
    <property type="evidence" value="ECO:0007669"/>
    <property type="project" value="UniProtKB-KW"/>
</dbReference>
<comment type="caution">
    <text evidence="6">The sequence shown here is derived from an EMBL/GenBank/DDBJ whole genome shotgun (WGS) entry which is preliminary data.</text>
</comment>
<evidence type="ECO:0000313" key="7">
    <source>
        <dbReference type="Proteomes" id="UP001148614"/>
    </source>
</evidence>
<dbReference type="InterPro" id="IPR023753">
    <property type="entry name" value="FAD/NAD-binding_dom"/>
</dbReference>
<dbReference type="PRINTS" id="PR00368">
    <property type="entry name" value="FADPNR"/>
</dbReference>
<proteinExistence type="inferred from homology"/>
<evidence type="ECO:0000256" key="3">
    <source>
        <dbReference type="ARBA" id="ARBA00023002"/>
    </source>
</evidence>
<feature type="chain" id="PRO_5040907209" description="FAD/NAD(P)-binding domain-containing protein" evidence="4">
    <location>
        <begin position="21"/>
        <end position="418"/>
    </location>
</feature>
<reference evidence="6" key="1">
    <citation type="submission" date="2022-07" db="EMBL/GenBank/DDBJ databases">
        <title>Genome Sequence of Xylaria arbuscula.</title>
        <authorList>
            <person name="Buettner E."/>
        </authorList>
    </citation>
    <scope>NUCLEOTIDE SEQUENCE</scope>
    <source>
        <strain evidence="6">VT107</strain>
    </source>
</reference>
<dbReference type="VEuPathDB" id="FungiDB:F4678DRAFT_333035"/>
<dbReference type="PRINTS" id="PR00469">
    <property type="entry name" value="PNDRDTASEII"/>
</dbReference>
<dbReference type="InterPro" id="IPR036188">
    <property type="entry name" value="FAD/NAD-bd_sf"/>
</dbReference>
<dbReference type="GO" id="GO:0097237">
    <property type="term" value="P:cellular response to toxic substance"/>
    <property type="evidence" value="ECO:0007669"/>
    <property type="project" value="UniProtKB-ARBA"/>
</dbReference>
<keyword evidence="2" id="KW-0285">Flavoprotein</keyword>
<dbReference type="AlphaFoldDB" id="A0A9W8NKR2"/>
<accession>A0A9W8NKR2</accession>
<dbReference type="Proteomes" id="UP001148614">
    <property type="component" value="Unassembled WGS sequence"/>
</dbReference>
<feature type="signal peptide" evidence="4">
    <location>
        <begin position="1"/>
        <end position="20"/>
    </location>
</feature>
<name>A0A9W8NKR2_9PEZI</name>